<protein>
    <submittedName>
        <fullName evidence="10">Aldehyde ferredoxin oxidoreductase family protein</fullName>
    </submittedName>
</protein>
<comment type="similarity">
    <text evidence="2">Belongs to the AOR/FOR family.</text>
</comment>
<evidence type="ECO:0000256" key="8">
    <source>
        <dbReference type="ARBA" id="ARBA00049934"/>
    </source>
</evidence>
<reference evidence="10 11" key="1">
    <citation type="submission" date="2022-08" db="EMBL/GenBank/DDBJ databases">
        <title>Proteogenomics of the novel Dehalobacterium formicoaceticum strain EZ94 highlights a key role of methyltransferases during anaerobic dichloromethane degradation.</title>
        <authorList>
            <person name="Wasmund K."/>
        </authorList>
    </citation>
    <scope>NUCLEOTIDE SEQUENCE [LARGE SCALE GENOMIC DNA]</scope>
    <source>
        <strain evidence="10 11">EZ94</strain>
    </source>
</reference>
<dbReference type="PANTHER" id="PTHR30038">
    <property type="entry name" value="ALDEHYDE FERREDOXIN OXIDOREDUCTASE"/>
    <property type="match status" value="1"/>
</dbReference>
<gene>
    <name evidence="10" type="ORF">NVS47_01300</name>
</gene>
<keyword evidence="5" id="KW-0560">Oxidoreductase</keyword>
<dbReference type="Pfam" id="PF02730">
    <property type="entry name" value="AFOR_N"/>
    <property type="match status" value="1"/>
</dbReference>
<name>A0ABT1XZW5_9FIRM</name>
<dbReference type="PANTHER" id="PTHR30038:SF7">
    <property type="entry name" value="TUNGSTEN-CONTAINING GLYCERALDEHYDE-3-PHOSPHATE:FERREDOXIN OXIDOREDUCTASE"/>
    <property type="match status" value="1"/>
</dbReference>
<evidence type="ECO:0000256" key="3">
    <source>
        <dbReference type="ARBA" id="ARBA00022485"/>
    </source>
</evidence>
<sequence>MDRIQLKDNAILTIDLTSSKSSKVEITRSQRKNFVGGVGINTQILYESDAMYHDALSEKNVLIFGVGPAVGTGLLAGNRCTVTARSPITDMYGDSNVGGDLTVKMRSVGVDHLVFTGKAEKPVYVVINPEGEVSILDASDLWGMWTDRVTDLLMERHGKHAEVACIGPAGENLVRYASVVMSKCHVAGRTGMGCVMGSKNLKAVVIEGSRKWQPPMYDREEISRIRKLWLEQCRTSVVSKMGGIEGTLFLIETYDKDKHVPVRNSKTPHDEKMKNIYSNEFKYGYQTKRKACYACPVACTKEYEIKEGKYKGDKGDRIDYGTVTSLGPCLGIFDWGDIIHLKLLTDYLGMDTIEIAGAIALLMECTERGLTTGTPAEEFPIEFGDTEKVEELFYRIVNREGIGDLLAEGAYRAAEALKAQEYVFTINKSTTGLHSKDRLAWSMAYMTSTRGGDHLKAFVFSVLSKGYFASVVSKYIFKMDANKAIDQPERQGRIVAWHENYKSIIDALGICIFAIHGVPNKGHAFFHDFAQVMKGLYNLDCTDQDIYYAGERIYQLQNAFNIRCGLTLKNYQWPVRKQDTDIDPEYVLETTIKTRDEAGMLPEYFTFRGLNPEGKPTSARFQELGLDPRDREGGPSILVQDDHVTSIPELFQMVGLNANLSKIDRLKGEMISWLLCRLLEKRDKRDEKAYFKKKKAQALNIK</sequence>
<comment type="cofactor">
    <cofactor evidence="1">
        <name>[4Fe-4S] cluster</name>
        <dbReference type="ChEBI" id="CHEBI:49883"/>
    </cofactor>
</comment>
<evidence type="ECO:0000256" key="2">
    <source>
        <dbReference type="ARBA" id="ARBA00011032"/>
    </source>
</evidence>
<dbReference type="RefSeq" id="WP_257911703.1">
    <property type="nucleotide sequence ID" value="NZ_JANPWE010000001.1"/>
</dbReference>
<dbReference type="SUPFAM" id="SSF56228">
    <property type="entry name" value="Aldehyde ferredoxin oxidoreductase, N-terminal domain"/>
    <property type="match status" value="1"/>
</dbReference>
<organism evidence="10 11">
    <name type="scientific">Dehalobacterium formicoaceticum</name>
    <dbReference type="NCBI Taxonomy" id="51515"/>
    <lineage>
        <taxon>Bacteria</taxon>
        <taxon>Bacillati</taxon>
        <taxon>Bacillota</taxon>
        <taxon>Clostridia</taxon>
        <taxon>Eubacteriales</taxon>
        <taxon>Peptococcaceae</taxon>
        <taxon>Dehalobacterium</taxon>
    </lineage>
</organism>
<evidence type="ECO:0000256" key="4">
    <source>
        <dbReference type="ARBA" id="ARBA00022723"/>
    </source>
</evidence>
<dbReference type="InterPro" id="IPR013985">
    <property type="entry name" value="Ald_Fedxn_OxRdtase_dom3"/>
</dbReference>
<dbReference type="EMBL" id="JANPWE010000001">
    <property type="protein sequence ID" value="MCR6544159.1"/>
    <property type="molecule type" value="Genomic_DNA"/>
</dbReference>
<comment type="caution">
    <text evidence="10">The sequence shown here is derived from an EMBL/GenBank/DDBJ whole genome shotgun (WGS) entry which is preliminary data.</text>
</comment>
<evidence type="ECO:0000313" key="10">
    <source>
        <dbReference type="EMBL" id="MCR6544159.1"/>
    </source>
</evidence>
<comment type="cofactor">
    <cofactor evidence="8">
        <name>tungstopterin</name>
        <dbReference type="ChEBI" id="CHEBI:30402"/>
    </cofactor>
</comment>
<accession>A0ABT1XZW5</accession>
<keyword evidence="4" id="KW-0479">Metal-binding</keyword>
<feature type="domain" description="Aldehyde ferredoxin oxidoreductase N-terminal" evidence="9">
    <location>
        <begin position="9"/>
        <end position="210"/>
    </location>
</feature>
<evidence type="ECO:0000259" key="9">
    <source>
        <dbReference type="SMART" id="SM00790"/>
    </source>
</evidence>
<keyword evidence="11" id="KW-1185">Reference proteome</keyword>
<evidence type="ECO:0000256" key="5">
    <source>
        <dbReference type="ARBA" id="ARBA00023002"/>
    </source>
</evidence>
<dbReference type="Proteomes" id="UP001524944">
    <property type="component" value="Unassembled WGS sequence"/>
</dbReference>
<dbReference type="InterPro" id="IPR013983">
    <property type="entry name" value="Ald_Fedxn_OxRdtase_N"/>
</dbReference>
<dbReference type="InterPro" id="IPR051919">
    <property type="entry name" value="W-dependent_AOR"/>
</dbReference>
<dbReference type="InterPro" id="IPR013984">
    <property type="entry name" value="Ald_Fedxn_OxRdtase_dom2"/>
</dbReference>
<dbReference type="Gene3D" id="1.10.569.10">
    <property type="entry name" value="Aldehyde Ferredoxin Oxidoreductase Protein, subunit A, domain 2"/>
    <property type="match status" value="1"/>
</dbReference>
<dbReference type="InterPro" id="IPR001203">
    <property type="entry name" value="OxRdtase_Ald_Fedxn_C"/>
</dbReference>
<dbReference type="SMART" id="SM00790">
    <property type="entry name" value="AFOR_N"/>
    <property type="match status" value="1"/>
</dbReference>
<keyword evidence="7" id="KW-0411">Iron-sulfur</keyword>
<proteinExistence type="inferred from homology"/>
<dbReference type="InterPro" id="IPR036503">
    <property type="entry name" value="Ald_Fedxn_OxRdtase_N_sf"/>
</dbReference>
<dbReference type="Gene3D" id="1.10.599.10">
    <property type="entry name" value="Aldehyde Ferredoxin Oxidoreductase Protein, subunit A, domain 3"/>
    <property type="match status" value="1"/>
</dbReference>
<keyword evidence="6" id="KW-0408">Iron</keyword>
<dbReference type="Pfam" id="PF01314">
    <property type="entry name" value="AFOR_C"/>
    <property type="match status" value="1"/>
</dbReference>
<evidence type="ECO:0000256" key="1">
    <source>
        <dbReference type="ARBA" id="ARBA00001966"/>
    </source>
</evidence>
<keyword evidence="3" id="KW-0004">4Fe-4S</keyword>
<evidence type="ECO:0000256" key="6">
    <source>
        <dbReference type="ARBA" id="ARBA00023004"/>
    </source>
</evidence>
<dbReference type="Gene3D" id="3.60.9.10">
    <property type="entry name" value="Aldehyde ferredoxin oxidoreductase, N-terminal domain"/>
    <property type="match status" value="1"/>
</dbReference>
<evidence type="ECO:0000256" key="7">
    <source>
        <dbReference type="ARBA" id="ARBA00023014"/>
    </source>
</evidence>
<dbReference type="InterPro" id="IPR036021">
    <property type="entry name" value="Tungsten_al_ferr_oxy-like_C"/>
</dbReference>
<dbReference type="SUPFAM" id="SSF48310">
    <property type="entry name" value="Aldehyde ferredoxin oxidoreductase, C-terminal domains"/>
    <property type="match status" value="1"/>
</dbReference>
<evidence type="ECO:0000313" key="11">
    <source>
        <dbReference type="Proteomes" id="UP001524944"/>
    </source>
</evidence>